<keyword evidence="4" id="KW-1185">Reference proteome</keyword>
<protein>
    <submittedName>
        <fullName evidence="3">Uncharacterized protein</fullName>
    </submittedName>
</protein>
<evidence type="ECO:0000256" key="1">
    <source>
        <dbReference type="SAM" id="MobiDB-lite"/>
    </source>
</evidence>
<gene>
    <name evidence="3" type="ORF">C4K88_03670</name>
</gene>
<evidence type="ECO:0000313" key="3">
    <source>
        <dbReference type="EMBL" id="PPB50966.1"/>
    </source>
</evidence>
<keyword evidence="2" id="KW-0812">Transmembrane</keyword>
<dbReference type="OrthoDB" id="4953782at2"/>
<feature type="transmembrane region" description="Helical" evidence="2">
    <location>
        <begin position="69"/>
        <end position="91"/>
    </location>
</feature>
<comment type="caution">
    <text evidence="3">The sequence shown here is derived from an EMBL/GenBank/DDBJ whole genome shotgun (WGS) entry which is preliminary data.</text>
</comment>
<accession>A0A2S5J2B3</accession>
<dbReference type="EMBL" id="PRKW01000001">
    <property type="protein sequence ID" value="PPB50966.1"/>
    <property type="molecule type" value="Genomic_DNA"/>
</dbReference>
<name>A0A2S5J2B3_9MICC</name>
<dbReference type="AlphaFoldDB" id="A0A2S5J2B3"/>
<proteinExistence type="predicted"/>
<sequence length="140" mass="15790">MSLLLLLTVFPLGVFLFWASLSMIRQKWMYLLVGDAFMPGKPSLAMLPGGFWMATLPFSNILLDAPEPISSIFAFTNFGGLVFGLLGCFYVPRFLQPRWMKDSDDEIKRGEGLYANEYRRRVLGQGPDGTPLHPEERNAP</sequence>
<evidence type="ECO:0000313" key="4">
    <source>
        <dbReference type="Proteomes" id="UP000239297"/>
    </source>
</evidence>
<feature type="transmembrane region" description="Helical" evidence="2">
    <location>
        <begin position="6"/>
        <end position="24"/>
    </location>
</feature>
<keyword evidence="2" id="KW-0472">Membrane</keyword>
<dbReference type="Proteomes" id="UP000239297">
    <property type="component" value="Unassembled WGS sequence"/>
</dbReference>
<reference evidence="3 4" key="1">
    <citation type="journal article" date="2014" name="Int. J. Syst. Evol. Microbiol.">
        <title>Arthrobacter pityocampae sp. nov., isolated from Thaumetopoea pityocampa (Lep., Thaumetopoeidae).</title>
        <authorList>
            <person name="Ince I.A."/>
            <person name="Demirbag Z."/>
            <person name="Kati H."/>
        </authorList>
    </citation>
    <scope>NUCLEOTIDE SEQUENCE [LARGE SCALE GENOMIC DNA]</scope>
    <source>
        <strain evidence="3 4">Tp2</strain>
    </source>
</reference>
<feature type="region of interest" description="Disordered" evidence="1">
    <location>
        <begin position="120"/>
        <end position="140"/>
    </location>
</feature>
<keyword evidence="2" id="KW-1133">Transmembrane helix</keyword>
<evidence type="ECO:0000256" key="2">
    <source>
        <dbReference type="SAM" id="Phobius"/>
    </source>
</evidence>
<organism evidence="3 4">
    <name type="scientific">Arthrobacter pityocampae</name>
    <dbReference type="NCBI Taxonomy" id="547334"/>
    <lineage>
        <taxon>Bacteria</taxon>
        <taxon>Bacillati</taxon>
        <taxon>Actinomycetota</taxon>
        <taxon>Actinomycetes</taxon>
        <taxon>Micrococcales</taxon>
        <taxon>Micrococcaceae</taxon>
        <taxon>Arthrobacter</taxon>
    </lineage>
</organism>